<dbReference type="Pfam" id="PF00557">
    <property type="entry name" value="Peptidase_M24"/>
    <property type="match status" value="1"/>
</dbReference>
<protein>
    <submittedName>
        <fullName evidence="3">Xaa-Pro peptidase family protein</fullName>
    </submittedName>
</protein>
<dbReference type="RefSeq" id="WP_150358957.1">
    <property type="nucleotide sequence ID" value="NZ_JAJJPB010000009.1"/>
</dbReference>
<sequence length="366" mass="41115">MLLYKKIDRLTELMKNGGIDVLIVGPSADLEYLTGLHPLMDERFKALFVFSDKRHFYIAPELYYEETREALGEDMDIFKWSDGKGFIPAILKANKKYGLEGKKIGINDGIRAVDMIDVSNEIDVKFINGVSIMENLKIIKDEEEKNNLRKAANIADKAFENVLKFVKPGITEGDIKDKLEELMAEYGGEGLAFQTIIASGPNSARPHYNDYDRVIQDRDVIIMDFGCRYHGYCSDESRTVFVGEPTEEQKKIYSIVLEANEKGENVVKEGIKAGDVDRASRDIIKDAGYGEYFINRTGHGIGTADHEAPYISEGNKQVLKNGMAFSVEPGIYIAGKFGMRVEDIVLLNEGKGEILNKVTKDMIIIR</sequence>
<dbReference type="InterPro" id="IPR036005">
    <property type="entry name" value="Creatinase/aminopeptidase-like"/>
</dbReference>
<dbReference type="SUPFAM" id="SSF53092">
    <property type="entry name" value="Creatinase/prolidase N-terminal domain"/>
    <property type="match status" value="1"/>
</dbReference>
<dbReference type="CDD" id="cd01092">
    <property type="entry name" value="APP-like"/>
    <property type="match status" value="1"/>
</dbReference>
<evidence type="ECO:0000313" key="3">
    <source>
        <dbReference type="EMBL" id="MCC9295001.1"/>
    </source>
</evidence>
<dbReference type="PANTHER" id="PTHR46112:SF3">
    <property type="entry name" value="AMINOPEPTIDASE YPDF"/>
    <property type="match status" value="1"/>
</dbReference>
<dbReference type="SUPFAM" id="SSF55920">
    <property type="entry name" value="Creatinase/aminopeptidase"/>
    <property type="match status" value="1"/>
</dbReference>
<dbReference type="Gene3D" id="3.90.230.10">
    <property type="entry name" value="Creatinase/methionine aminopeptidase superfamily"/>
    <property type="match status" value="1"/>
</dbReference>
<dbReference type="InterPro" id="IPR000994">
    <property type="entry name" value="Pept_M24"/>
</dbReference>
<dbReference type="Gene3D" id="3.40.350.10">
    <property type="entry name" value="Creatinase/prolidase N-terminal domain"/>
    <property type="match status" value="1"/>
</dbReference>
<organism evidence="3 4">
    <name type="scientific">Clostridium aromativorans</name>
    <dbReference type="NCBI Taxonomy" id="2836848"/>
    <lineage>
        <taxon>Bacteria</taxon>
        <taxon>Bacillati</taxon>
        <taxon>Bacillota</taxon>
        <taxon>Clostridia</taxon>
        <taxon>Eubacteriales</taxon>
        <taxon>Clostridiaceae</taxon>
        <taxon>Clostridium</taxon>
    </lineage>
</organism>
<gene>
    <name evidence="3" type="ORF">LN736_09050</name>
</gene>
<dbReference type="InterPro" id="IPR050659">
    <property type="entry name" value="Peptidase_M24B"/>
</dbReference>
<dbReference type="Pfam" id="PF01321">
    <property type="entry name" value="Creatinase_N"/>
    <property type="match status" value="1"/>
</dbReference>
<feature type="domain" description="Peptidase M24" evidence="1">
    <location>
        <begin position="147"/>
        <end position="348"/>
    </location>
</feature>
<dbReference type="InterPro" id="IPR029149">
    <property type="entry name" value="Creatin/AminoP/Spt16_N"/>
</dbReference>
<dbReference type="InterPro" id="IPR000587">
    <property type="entry name" value="Creatinase_N"/>
</dbReference>
<proteinExistence type="predicted"/>
<comment type="caution">
    <text evidence="3">The sequence shown here is derived from an EMBL/GenBank/DDBJ whole genome shotgun (WGS) entry which is preliminary data.</text>
</comment>
<reference evidence="3" key="1">
    <citation type="submission" date="2021-11" db="EMBL/GenBank/DDBJ databases">
        <authorList>
            <person name="Qingchun L."/>
            <person name="Dong Z."/>
            <person name="Zongwei Q."/>
            <person name="Jia Z."/>
            <person name="Duotao L."/>
        </authorList>
    </citation>
    <scope>NUCLEOTIDE SEQUENCE</scope>
    <source>
        <strain evidence="3">WLY-B-L2</strain>
    </source>
</reference>
<evidence type="ECO:0000259" key="2">
    <source>
        <dbReference type="Pfam" id="PF01321"/>
    </source>
</evidence>
<keyword evidence="4" id="KW-1185">Reference proteome</keyword>
<dbReference type="EMBL" id="JAJJPB010000009">
    <property type="protein sequence ID" value="MCC9295001.1"/>
    <property type="molecule type" value="Genomic_DNA"/>
</dbReference>
<dbReference type="PANTHER" id="PTHR46112">
    <property type="entry name" value="AMINOPEPTIDASE"/>
    <property type="match status" value="1"/>
</dbReference>
<dbReference type="Proteomes" id="UP001165422">
    <property type="component" value="Unassembled WGS sequence"/>
</dbReference>
<name>A0ABS8N5B7_9CLOT</name>
<feature type="domain" description="Creatinase N-terminal" evidence="2">
    <location>
        <begin position="7"/>
        <end position="110"/>
    </location>
</feature>
<evidence type="ECO:0000313" key="4">
    <source>
        <dbReference type="Proteomes" id="UP001165422"/>
    </source>
</evidence>
<evidence type="ECO:0000259" key="1">
    <source>
        <dbReference type="Pfam" id="PF00557"/>
    </source>
</evidence>
<accession>A0ABS8N5B7</accession>